<comment type="caution">
    <text evidence="1">The sequence shown here is derived from an EMBL/GenBank/DDBJ whole genome shotgun (WGS) entry which is preliminary data.</text>
</comment>
<protein>
    <submittedName>
        <fullName evidence="1">Uncharacterized protein</fullName>
    </submittedName>
</protein>
<organism evidence="1 2">
    <name type="scientific">Tilletia indica</name>
    <dbReference type="NCBI Taxonomy" id="43049"/>
    <lineage>
        <taxon>Eukaryota</taxon>
        <taxon>Fungi</taxon>
        <taxon>Dikarya</taxon>
        <taxon>Basidiomycota</taxon>
        <taxon>Ustilaginomycotina</taxon>
        <taxon>Exobasidiomycetes</taxon>
        <taxon>Tilletiales</taxon>
        <taxon>Tilletiaceae</taxon>
        <taxon>Tilletia</taxon>
    </lineage>
</organism>
<reference evidence="1" key="2">
    <citation type="journal article" date="2019" name="IMA Fungus">
        <title>Genome sequencing and comparison of five Tilletia species to identify candidate genes for the detection of regulated species infecting wheat.</title>
        <authorList>
            <person name="Nguyen H.D.T."/>
            <person name="Sultana T."/>
            <person name="Kesanakurti P."/>
            <person name="Hambleton S."/>
        </authorList>
    </citation>
    <scope>NUCLEOTIDE SEQUENCE</scope>
    <source>
        <strain evidence="1">DAOMC 236416</strain>
    </source>
</reference>
<dbReference type="Proteomes" id="UP000077521">
    <property type="component" value="Unassembled WGS sequence"/>
</dbReference>
<accession>A0A177TX50</accession>
<proteinExistence type="predicted"/>
<dbReference type="EMBL" id="LWDF02000251">
    <property type="protein sequence ID" value="KAE8251341.1"/>
    <property type="molecule type" value="Genomic_DNA"/>
</dbReference>
<sequence length="75" mass="8333">MSSSDHIELCLSPVLSLDAYWVRFISLLDSLLTDYARGRAQRKTASETGLGSRRPGHRSCLRMAIKNPMKPPSDA</sequence>
<evidence type="ECO:0000313" key="2">
    <source>
        <dbReference type="Proteomes" id="UP000077521"/>
    </source>
</evidence>
<reference evidence="1" key="1">
    <citation type="submission" date="2016-04" db="EMBL/GenBank/DDBJ databases">
        <authorList>
            <person name="Nguyen H.D."/>
            <person name="Samba Siva P."/>
            <person name="Cullis J."/>
            <person name="Levesque C.A."/>
            <person name="Hambleton S."/>
        </authorList>
    </citation>
    <scope>NUCLEOTIDE SEQUENCE</scope>
    <source>
        <strain evidence="1">DAOMC 236416</strain>
    </source>
</reference>
<evidence type="ECO:0000313" key="1">
    <source>
        <dbReference type="EMBL" id="KAE8251341.1"/>
    </source>
</evidence>
<name>A0A177TX50_9BASI</name>
<keyword evidence="2" id="KW-1185">Reference proteome</keyword>
<dbReference type="AlphaFoldDB" id="A0A177TX50"/>
<gene>
    <name evidence="1" type="ORF">A4X13_0g4039</name>
</gene>